<evidence type="ECO:0000256" key="1">
    <source>
        <dbReference type="ARBA" id="ARBA00022553"/>
    </source>
</evidence>
<keyword evidence="3" id="KW-0238">DNA-binding</keyword>
<dbReference type="InterPro" id="IPR000792">
    <property type="entry name" value="Tscrpt_reg_LuxR_C"/>
</dbReference>
<feature type="domain" description="HTH luxR-type" evidence="6">
    <location>
        <begin position="131"/>
        <end position="196"/>
    </location>
</feature>
<dbReference type="GO" id="GO:0000160">
    <property type="term" value="P:phosphorelay signal transduction system"/>
    <property type="evidence" value="ECO:0007669"/>
    <property type="project" value="InterPro"/>
</dbReference>
<evidence type="ECO:0000256" key="2">
    <source>
        <dbReference type="ARBA" id="ARBA00023015"/>
    </source>
</evidence>
<dbReference type="Gene3D" id="1.10.10.10">
    <property type="entry name" value="Winged helix-like DNA-binding domain superfamily/Winged helix DNA-binding domain"/>
    <property type="match status" value="1"/>
</dbReference>
<evidence type="ECO:0000259" key="7">
    <source>
        <dbReference type="PROSITE" id="PS50110"/>
    </source>
</evidence>
<evidence type="ECO:0000259" key="6">
    <source>
        <dbReference type="PROSITE" id="PS50043"/>
    </source>
</evidence>
<dbReference type="PROSITE" id="PS50043">
    <property type="entry name" value="HTH_LUXR_2"/>
    <property type="match status" value="1"/>
</dbReference>
<gene>
    <name evidence="8" type="primary">comA_2</name>
    <name evidence="8" type="ORF">NCTC13149_00769</name>
</gene>
<dbReference type="CDD" id="cd17535">
    <property type="entry name" value="REC_NarL-like"/>
    <property type="match status" value="1"/>
</dbReference>
<dbReference type="AlphaFoldDB" id="A0A379C400"/>
<keyword evidence="1 5" id="KW-0597">Phosphoprotein</keyword>
<dbReference type="SMART" id="SM00421">
    <property type="entry name" value="HTH_LUXR"/>
    <property type="match status" value="1"/>
</dbReference>
<dbReference type="Gene3D" id="3.40.50.2300">
    <property type="match status" value="1"/>
</dbReference>
<dbReference type="EMBL" id="UGSZ01000001">
    <property type="protein sequence ID" value="SUB56954.1"/>
    <property type="molecule type" value="Genomic_DNA"/>
</dbReference>
<dbReference type="Pfam" id="PF00072">
    <property type="entry name" value="Response_reg"/>
    <property type="match status" value="1"/>
</dbReference>
<dbReference type="GO" id="GO:0006355">
    <property type="term" value="P:regulation of DNA-templated transcription"/>
    <property type="evidence" value="ECO:0007669"/>
    <property type="project" value="InterPro"/>
</dbReference>
<dbReference type="InterPro" id="IPR001789">
    <property type="entry name" value="Sig_transdc_resp-reg_receiver"/>
</dbReference>
<dbReference type="PANTHER" id="PTHR43214">
    <property type="entry name" value="TWO-COMPONENT RESPONSE REGULATOR"/>
    <property type="match status" value="1"/>
</dbReference>
<evidence type="ECO:0000256" key="4">
    <source>
        <dbReference type="ARBA" id="ARBA00023163"/>
    </source>
</evidence>
<name>A0A379C400_9FIRM</name>
<protein>
    <submittedName>
        <fullName evidence="8">Competence protein A</fullName>
    </submittedName>
</protein>
<dbReference type="OrthoDB" id="188043at2"/>
<dbReference type="Pfam" id="PF00196">
    <property type="entry name" value="GerE"/>
    <property type="match status" value="1"/>
</dbReference>
<evidence type="ECO:0000256" key="3">
    <source>
        <dbReference type="ARBA" id="ARBA00023125"/>
    </source>
</evidence>
<evidence type="ECO:0000313" key="9">
    <source>
        <dbReference type="Proteomes" id="UP000255517"/>
    </source>
</evidence>
<feature type="modified residue" description="4-aspartylphosphate" evidence="5">
    <location>
        <position position="52"/>
    </location>
</feature>
<dbReference type="SUPFAM" id="SSF52172">
    <property type="entry name" value="CheY-like"/>
    <property type="match status" value="1"/>
</dbReference>
<dbReference type="Proteomes" id="UP000255517">
    <property type="component" value="Unassembled WGS sequence"/>
</dbReference>
<dbReference type="RefSeq" id="WP_019035136.1">
    <property type="nucleotide sequence ID" value="NZ_UGSZ01000001.1"/>
</dbReference>
<dbReference type="PROSITE" id="PS50110">
    <property type="entry name" value="RESPONSE_REGULATORY"/>
    <property type="match status" value="1"/>
</dbReference>
<dbReference type="InterPro" id="IPR036388">
    <property type="entry name" value="WH-like_DNA-bd_sf"/>
</dbReference>
<reference evidence="8 9" key="1">
    <citation type="submission" date="2018-06" db="EMBL/GenBank/DDBJ databases">
        <authorList>
            <consortium name="Pathogen Informatics"/>
            <person name="Doyle S."/>
        </authorList>
    </citation>
    <scope>NUCLEOTIDE SEQUENCE [LARGE SCALE GENOMIC DNA]</scope>
    <source>
        <strain evidence="8 9">NCTC13149</strain>
    </source>
</reference>
<dbReference type="InterPro" id="IPR039420">
    <property type="entry name" value="WalR-like"/>
</dbReference>
<evidence type="ECO:0000313" key="8">
    <source>
        <dbReference type="EMBL" id="SUB56954.1"/>
    </source>
</evidence>
<sequence>MNILLIEDHKILADSLKDSLEKTNEINVLVLKELHELEFKIKSEDFDLILMDINLKGLTKEEQGLEISERLIKKYPDIKIVILTGYNLKYYQDLAKNIGCYGFISKEVDTKTLIKNFEKIAFEGEKIFPKQSNAIEELTINEIKIIQLYASGLTRQEVAKKSFISLRSLAVSLNRIYRKLGVQNYQEMTNKARELGYIDSF</sequence>
<dbReference type="InterPro" id="IPR016032">
    <property type="entry name" value="Sig_transdc_resp-reg_C-effctor"/>
</dbReference>
<feature type="domain" description="Response regulatory" evidence="7">
    <location>
        <begin position="2"/>
        <end position="121"/>
    </location>
</feature>
<dbReference type="GO" id="GO:0003677">
    <property type="term" value="F:DNA binding"/>
    <property type="evidence" value="ECO:0007669"/>
    <property type="project" value="UniProtKB-KW"/>
</dbReference>
<dbReference type="SMART" id="SM00448">
    <property type="entry name" value="REC"/>
    <property type="match status" value="1"/>
</dbReference>
<evidence type="ECO:0000256" key="5">
    <source>
        <dbReference type="PROSITE-ProRule" id="PRU00169"/>
    </source>
</evidence>
<organism evidence="8 9">
    <name type="scientific">Peptoniphilus lacrimalis</name>
    <dbReference type="NCBI Taxonomy" id="33031"/>
    <lineage>
        <taxon>Bacteria</taxon>
        <taxon>Bacillati</taxon>
        <taxon>Bacillota</taxon>
        <taxon>Tissierellia</taxon>
        <taxon>Tissierellales</taxon>
        <taxon>Peptoniphilaceae</taxon>
        <taxon>Peptoniphilus</taxon>
    </lineage>
</organism>
<dbReference type="SUPFAM" id="SSF46894">
    <property type="entry name" value="C-terminal effector domain of the bipartite response regulators"/>
    <property type="match status" value="1"/>
</dbReference>
<accession>A0A379C400</accession>
<keyword evidence="2" id="KW-0805">Transcription regulation</keyword>
<dbReference type="STRING" id="1122949.GCA_000378725_01489"/>
<proteinExistence type="predicted"/>
<dbReference type="InterPro" id="IPR058245">
    <property type="entry name" value="NreC/VraR/RcsB-like_REC"/>
</dbReference>
<keyword evidence="4" id="KW-0804">Transcription</keyword>
<dbReference type="InterPro" id="IPR011006">
    <property type="entry name" value="CheY-like_superfamily"/>
</dbReference>